<dbReference type="AlphaFoldDB" id="A0A0Q9YZD7"/>
<dbReference type="InterPro" id="IPR032675">
    <property type="entry name" value="LRR_dom_sf"/>
</dbReference>
<accession>A0A0Q9YZD7</accession>
<keyword evidence="3" id="KW-1185">Reference proteome</keyword>
<dbReference type="Gene3D" id="3.80.10.10">
    <property type="entry name" value="Ribonuclease Inhibitor"/>
    <property type="match status" value="1"/>
</dbReference>
<name>A0A0Q9YZD7_9GAMM</name>
<reference evidence="2" key="2">
    <citation type="journal article" date="2016" name="Genome Announc.">
        <title>Draft Genome Sequences of Two Novel Amoeba-Resistant Intranuclear Bacteria, 'Candidatus Berkiella cookevillensis' and 'Candidatus Berkiella aquae'.</title>
        <authorList>
            <person name="Mehari Y.T."/>
            <person name="Arivett B.A."/>
            <person name="Farone A.L."/>
            <person name="Gunderson J.H."/>
            <person name="Farone M.B."/>
        </authorList>
    </citation>
    <scope>NUCLEOTIDE SEQUENCE</scope>
    <source>
        <strain evidence="2">HT99</strain>
    </source>
</reference>
<organism evidence="1">
    <name type="scientific">Candidatus Berkiella aquae</name>
    <dbReference type="NCBI Taxonomy" id="295108"/>
    <lineage>
        <taxon>Bacteria</taxon>
        <taxon>Pseudomonadati</taxon>
        <taxon>Pseudomonadota</taxon>
        <taxon>Gammaproteobacteria</taxon>
        <taxon>Candidatus Berkiellales</taxon>
        <taxon>Candidatus Berkiellaceae</taxon>
        <taxon>Candidatus Berkiella</taxon>
    </lineage>
</organism>
<reference evidence="2" key="3">
    <citation type="submission" date="2021-06" db="EMBL/GenBank/DDBJ databases">
        <title>Genomic Description and Analysis of Intracellular Bacteria, Candidatus Berkiella cookevillensis and Candidatus Berkiella aquae.</title>
        <authorList>
            <person name="Kidane D.T."/>
            <person name="Mehari Y.T."/>
            <person name="Rice F.C."/>
            <person name="Arivett B.A."/>
            <person name="Farone A.L."/>
            <person name="Berk S.G."/>
            <person name="Farone M.B."/>
        </authorList>
    </citation>
    <scope>NUCLEOTIDE SEQUENCE</scope>
    <source>
        <strain evidence="2">HT99</strain>
    </source>
</reference>
<dbReference type="EMBL" id="LKAJ01000004">
    <property type="protein sequence ID" value="KRG21592.1"/>
    <property type="molecule type" value="Genomic_DNA"/>
</dbReference>
<evidence type="ECO:0000313" key="2">
    <source>
        <dbReference type="EMBL" id="MCS5711522.1"/>
    </source>
</evidence>
<evidence type="ECO:0008006" key="4">
    <source>
        <dbReference type="Google" id="ProtNLM"/>
    </source>
</evidence>
<dbReference type="Proteomes" id="UP000051497">
    <property type="component" value="Unassembled WGS sequence"/>
</dbReference>
<dbReference type="SUPFAM" id="SSF52047">
    <property type="entry name" value="RNI-like"/>
    <property type="match status" value="1"/>
</dbReference>
<evidence type="ECO:0000313" key="3">
    <source>
        <dbReference type="Proteomes" id="UP000051497"/>
    </source>
</evidence>
<comment type="caution">
    <text evidence="1">The sequence shown here is derived from an EMBL/GenBank/DDBJ whole genome shotgun (WGS) entry which is preliminary data.</text>
</comment>
<proteinExistence type="predicted"/>
<protein>
    <recommendedName>
        <fullName evidence="4">Leucine Rich repeats (2 copies)</fullName>
    </recommendedName>
</protein>
<gene>
    <name evidence="2" type="ORF">HT99x_008745</name>
    <name evidence="1" type="ORF">HT99x_01345</name>
</gene>
<sequence length="206" mass="23454">MLNQWTASRAKGNNCFLAEHCNTSQELQQQVTKNEYRCIVLNSNSLSDMDLQYLCYLNYLENLSIADVEIKGSCLAVLLNIPGLKSLDISHNSSLEHHLMLQNLIEHMPRNSLERLDASDNFFDYLTLHQLIILAFYCAKNGFKQLTLGKLDYLSKEEIRLLSVLINKLSVNSPDIKIESTTLNEHQIGKRLASSCSMEAMKGYSY</sequence>
<dbReference type="EMBL" id="LKAJ02000001">
    <property type="protein sequence ID" value="MCS5711522.1"/>
    <property type="molecule type" value="Genomic_DNA"/>
</dbReference>
<reference evidence="1" key="1">
    <citation type="submission" date="2015-09" db="EMBL/GenBank/DDBJ databases">
        <title>Draft Genome Sequences of Two Novel Amoeba-resistant Intranuclear Bacteria, Candidatus Berkiella cookevillensis and Candidatus Berkiella aquae.</title>
        <authorList>
            <person name="Mehari Y.T."/>
            <person name="Arivett B.A."/>
            <person name="Farone A.L."/>
            <person name="Gunderson J.H."/>
            <person name="Farone M.B."/>
        </authorList>
    </citation>
    <scope>NUCLEOTIDE SEQUENCE [LARGE SCALE GENOMIC DNA]</scope>
    <source>
        <strain evidence="1">HT99</strain>
    </source>
</reference>
<dbReference type="RefSeq" id="WP_075065974.1">
    <property type="nucleotide sequence ID" value="NZ_LKAJ02000001.1"/>
</dbReference>
<evidence type="ECO:0000313" key="1">
    <source>
        <dbReference type="EMBL" id="KRG21592.1"/>
    </source>
</evidence>